<feature type="compositionally biased region" description="Basic and acidic residues" evidence="6">
    <location>
        <begin position="1241"/>
        <end position="1265"/>
    </location>
</feature>
<feature type="region of interest" description="Disordered" evidence="6">
    <location>
        <begin position="199"/>
        <end position="263"/>
    </location>
</feature>
<dbReference type="SUPFAM" id="SSF50985">
    <property type="entry name" value="RCC1/BLIP-II"/>
    <property type="match status" value="1"/>
</dbReference>
<dbReference type="PANTHER" id="PTHR45982">
    <property type="entry name" value="REGULATOR OF CHROMOSOME CONDENSATION"/>
    <property type="match status" value="1"/>
</dbReference>
<evidence type="ECO:0000313" key="8">
    <source>
        <dbReference type="EMBL" id="PHJ23519.1"/>
    </source>
</evidence>
<dbReference type="PROSITE" id="PS01358">
    <property type="entry name" value="ZF_RANBP2_1"/>
    <property type="match status" value="1"/>
</dbReference>
<dbReference type="PRINTS" id="PR00633">
    <property type="entry name" value="RCCNDNSATION"/>
</dbReference>
<dbReference type="InterPro" id="IPR001876">
    <property type="entry name" value="Znf_RanBP2"/>
</dbReference>
<evidence type="ECO:0000256" key="2">
    <source>
        <dbReference type="ARBA" id="ARBA00022771"/>
    </source>
</evidence>
<gene>
    <name evidence="8" type="ORF">CSUI_002626</name>
</gene>
<dbReference type="Pfam" id="PF13540">
    <property type="entry name" value="RCC1_2"/>
    <property type="match status" value="1"/>
</dbReference>
<feature type="region of interest" description="Disordered" evidence="6">
    <location>
        <begin position="26"/>
        <end position="72"/>
    </location>
</feature>
<reference evidence="8 9" key="1">
    <citation type="journal article" date="2017" name="Int. J. Parasitol.">
        <title>The genome of the protozoan parasite Cystoisospora suis and a reverse vaccinology approach to identify vaccine candidates.</title>
        <authorList>
            <person name="Palmieri N."/>
            <person name="Shrestha A."/>
            <person name="Ruttkowski B."/>
            <person name="Beck T."/>
            <person name="Vogl C."/>
            <person name="Tomley F."/>
            <person name="Blake D.P."/>
            <person name="Joachim A."/>
        </authorList>
    </citation>
    <scope>NUCLEOTIDE SEQUENCE [LARGE SCALE GENOMIC DNA]</scope>
    <source>
        <strain evidence="8 9">Wien I</strain>
    </source>
</reference>
<feature type="region of interest" description="Disordered" evidence="6">
    <location>
        <begin position="483"/>
        <end position="515"/>
    </location>
</feature>
<feature type="compositionally biased region" description="Basic and acidic residues" evidence="6">
    <location>
        <begin position="1328"/>
        <end position="1341"/>
    </location>
</feature>
<feature type="compositionally biased region" description="Basic and acidic residues" evidence="6">
    <location>
        <begin position="843"/>
        <end position="865"/>
    </location>
</feature>
<feature type="compositionally biased region" description="Basic and acidic residues" evidence="6">
    <location>
        <begin position="893"/>
        <end position="905"/>
    </location>
</feature>
<feature type="compositionally biased region" description="Acidic residues" evidence="6">
    <location>
        <begin position="993"/>
        <end position="1002"/>
    </location>
</feature>
<dbReference type="Proteomes" id="UP000221165">
    <property type="component" value="Unassembled WGS sequence"/>
</dbReference>
<feature type="region of interest" description="Disordered" evidence="6">
    <location>
        <begin position="572"/>
        <end position="597"/>
    </location>
</feature>
<dbReference type="PROSITE" id="PS50199">
    <property type="entry name" value="ZF_RANBP2_2"/>
    <property type="match status" value="1"/>
</dbReference>
<evidence type="ECO:0000256" key="4">
    <source>
        <dbReference type="PROSITE-ProRule" id="PRU00235"/>
    </source>
</evidence>
<dbReference type="OrthoDB" id="61110at2759"/>
<feature type="region of interest" description="Disordered" evidence="6">
    <location>
        <begin position="780"/>
        <end position="1419"/>
    </location>
</feature>
<keyword evidence="9" id="KW-1185">Reference proteome</keyword>
<feature type="repeat" description="RCC1" evidence="4">
    <location>
        <begin position="385"/>
        <end position="455"/>
    </location>
</feature>
<feature type="compositionally biased region" description="Basic and acidic residues" evidence="6">
    <location>
        <begin position="1107"/>
        <end position="1128"/>
    </location>
</feature>
<dbReference type="GO" id="GO:0008270">
    <property type="term" value="F:zinc ion binding"/>
    <property type="evidence" value="ECO:0007669"/>
    <property type="project" value="UniProtKB-KW"/>
</dbReference>
<dbReference type="Pfam" id="PF00415">
    <property type="entry name" value="RCC1"/>
    <property type="match status" value="3"/>
</dbReference>
<feature type="compositionally biased region" description="Polar residues" evidence="6">
    <location>
        <begin position="1129"/>
        <end position="1138"/>
    </location>
</feature>
<keyword evidence="3" id="KW-0862">Zinc</keyword>
<feature type="repeat" description="RCC1" evidence="4">
    <location>
        <begin position="660"/>
        <end position="711"/>
    </location>
</feature>
<dbReference type="PANTHER" id="PTHR45982:SF1">
    <property type="entry name" value="REGULATOR OF CHROMOSOME CONDENSATION"/>
    <property type="match status" value="1"/>
</dbReference>
<feature type="compositionally biased region" description="Polar residues" evidence="6">
    <location>
        <begin position="978"/>
        <end position="988"/>
    </location>
</feature>
<feature type="compositionally biased region" description="Basic and acidic residues" evidence="6">
    <location>
        <begin position="1033"/>
        <end position="1052"/>
    </location>
</feature>
<feature type="compositionally biased region" description="Low complexity" evidence="6">
    <location>
        <begin position="146"/>
        <end position="169"/>
    </location>
</feature>
<feature type="repeat" description="RCC1" evidence="4">
    <location>
        <begin position="271"/>
        <end position="333"/>
    </location>
</feature>
<feature type="compositionally biased region" description="Low complexity" evidence="6">
    <location>
        <begin position="1350"/>
        <end position="1366"/>
    </location>
</feature>
<dbReference type="VEuPathDB" id="ToxoDB:CSUI_002626"/>
<evidence type="ECO:0000256" key="1">
    <source>
        <dbReference type="ARBA" id="ARBA00022723"/>
    </source>
</evidence>
<dbReference type="Gene3D" id="4.10.1060.10">
    <property type="entry name" value="Zinc finger, RanBP2-type"/>
    <property type="match status" value="1"/>
</dbReference>
<accession>A0A2C6L5S0</accession>
<dbReference type="RefSeq" id="XP_067925194.1">
    <property type="nucleotide sequence ID" value="XM_068062826.1"/>
</dbReference>
<feature type="repeat" description="RCC1" evidence="4">
    <location>
        <begin position="334"/>
        <end position="384"/>
    </location>
</feature>
<feature type="compositionally biased region" description="Acidic residues" evidence="6">
    <location>
        <begin position="1085"/>
        <end position="1106"/>
    </location>
</feature>
<feature type="compositionally biased region" description="Polar residues" evidence="6">
    <location>
        <begin position="230"/>
        <end position="241"/>
    </location>
</feature>
<dbReference type="PROSITE" id="PS00626">
    <property type="entry name" value="RCC1_2"/>
    <property type="match status" value="2"/>
</dbReference>
<sequence>MQDYYMETFPPPDVTAVAAASLWTSSVHTSEISGPSEVLPKPGEHAGSEAPPEESSQGLTESTEKPAAGETDWKCPQCLVVNGAHEIKCPCCEGPKPGHESAATRLSFPTQVASSAFQASSPPNGQGFSLDTSGGGSGAQGRRSEGFVPDPSVFSSTSTSVFFSPASSSGNQTSTVFPAVASSDDSSTNTIQFTGKVKRPSGFIPVLPPSSPSSSLPEQQKQENHGGSMLSPSSSNDATSPKQEEEVVEIPSSTQVLKRPEEGTTLRVPAARVFMFGSGELDQMPFWSEEDDIGETDEDDREVTKPRVVKQLEGKSIVRAASGAMHSAVLTADGQCWTFGCSDGGVLGRGEGNQVSSHPACVDIPGCVVSTACGDSHTAFLTRQGELFLCGCYRDSYGALGFPNFVNAGSGAYGSSAPSSLPQSATPMLVFSGLNRPRISAIACGENHTLALEYGGEAFYVWGSNEFGQLGFSSSSSRASMAQAQASTCTTNDAGDSADDKETGSDSDDEGSLQAKLSLLVPRRRTVEDLQLCEASSEEGSTSTSYVVSNVFCGRCTSFLLIAKKDEVHGANEKGEKEAAEYASDSRSNGISCEREHGTERGRGSFILGCGRNSQGEVGCGVAQEGSIVAKFVKIDALKDAGVKYLTGGQFFSVALSVDGLVYTWGQAEFTGQGATSSPTVETPTVVESLRAHPVTWVQCGSDHCLAVTTAGCLYTWGAGQNYQLGNEKDVMFRRSPFLVNSDFFGGYAVLQAYGGSQHSMVLVWDGTYAQRSSELMVSDEQKVAGKRPPAEDVEEAEREVKRIRPSSPSAEESGTDRISRSPIPQTEEARAQDEAEVPPSGRPDRDDEKELQSAGRKEVEETEGKGGSAEPDEGKVSVPVESTSVDGEVAMEEVKSESSPRGEGTEVGGAEEEDKVSEELARSPQRPQEVKEAEKEKLERDNAEAPERKTEEEQVERKPEGRVIDQEDMGPEERSSTDTSQAVQEKNANGEGELEADSDTEEKEKVAKARRPTTAGSRTTGSRRPSTGGSSRAREKKASTRQETSSKETGHKKSSKKAAPSAARETKAMPQTTTAEEKSRHDDDNEGVDVEVDLGGDVASLDESESTSKEEQRSGRTSRDAMSEDRQVATSSRSRGPTPNREQKRGRTPHGPRQTRQPSKSPASRPLVRRRASEKKDESTGPSPRAGGRAGSRGGGPEKKVARKKAGPSPRAASAPLPSKKTAGKSGTPAESVAAPAETQKAEPKNRQQNKAEARKANEEDMTKRSQQRATTPAGGGRRSGRGTPVASKPAGEDKTTGKPHTGPTAKRGAESKQGAGSVPPAGQKNAKKEGGEDQQEKGKKTATPRGSRANTPAGRTRTPAAAKPTPKRAETTVKKTIEKKKAPTSAIAAAPKKAVSKKGPAPRKEAPPVRTRRPSSR</sequence>
<dbReference type="EMBL" id="MIGC01001087">
    <property type="protein sequence ID" value="PHJ23519.1"/>
    <property type="molecule type" value="Genomic_DNA"/>
</dbReference>
<evidence type="ECO:0000313" key="9">
    <source>
        <dbReference type="Proteomes" id="UP000221165"/>
    </source>
</evidence>
<dbReference type="Gene3D" id="2.130.10.30">
    <property type="entry name" value="Regulator of chromosome condensation 1/beta-lactamase-inhibitor protein II"/>
    <property type="match status" value="1"/>
</dbReference>
<feature type="compositionally biased region" description="Basic and acidic residues" evidence="6">
    <location>
        <begin position="1369"/>
        <end position="1383"/>
    </location>
</feature>
<feature type="compositionally biased region" description="Polar residues" evidence="6">
    <location>
        <begin position="113"/>
        <end position="132"/>
    </location>
</feature>
<evidence type="ECO:0000259" key="7">
    <source>
        <dbReference type="PROSITE" id="PS50199"/>
    </source>
</evidence>
<dbReference type="GeneID" id="94426037"/>
<feature type="repeat" description="RCC1" evidence="4">
    <location>
        <begin position="712"/>
        <end position="766"/>
    </location>
</feature>
<keyword evidence="2 5" id="KW-0863">Zinc-finger</keyword>
<feature type="compositionally biased region" description="Basic and acidic residues" evidence="6">
    <location>
        <begin position="929"/>
        <end position="977"/>
    </location>
</feature>
<protein>
    <submittedName>
        <fullName evidence="8">Regulator of chromosome condensation rcc1</fullName>
    </submittedName>
</protein>
<name>A0A2C6L5S0_9APIC</name>
<comment type="caution">
    <text evidence="8">The sequence shown here is derived from an EMBL/GenBank/DDBJ whole genome shotgun (WGS) entry which is preliminary data.</text>
</comment>
<feature type="compositionally biased region" description="Low complexity" evidence="6">
    <location>
        <begin position="1208"/>
        <end position="1222"/>
    </location>
</feature>
<evidence type="ECO:0000256" key="6">
    <source>
        <dbReference type="SAM" id="MobiDB-lite"/>
    </source>
</evidence>
<proteinExistence type="predicted"/>
<dbReference type="InterPro" id="IPR051553">
    <property type="entry name" value="Ran_GTPase-activating"/>
</dbReference>
<evidence type="ECO:0000256" key="5">
    <source>
        <dbReference type="PROSITE-ProRule" id="PRU00322"/>
    </source>
</evidence>
<keyword evidence="1" id="KW-0479">Metal-binding</keyword>
<feature type="region of interest" description="Disordered" evidence="6">
    <location>
        <begin position="113"/>
        <end position="173"/>
    </location>
</feature>
<evidence type="ECO:0000256" key="3">
    <source>
        <dbReference type="ARBA" id="ARBA00022833"/>
    </source>
</evidence>
<feature type="compositionally biased region" description="Low complexity" evidence="6">
    <location>
        <begin position="1013"/>
        <end position="1032"/>
    </location>
</feature>
<organism evidence="8 9">
    <name type="scientific">Cystoisospora suis</name>
    <dbReference type="NCBI Taxonomy" id="483139"/>
    <lineage>
        <taxon>Eukaryota</taxon>
        <taxon>Sar</taxon>
        <taxon>Alveolata</taxon>
        <taxon>Apicomplexa</taxon>
        <taxon>Conoidasida</taxon>
        <taxon>Coccidia</taxon>
        <taxon>Eucoccidiorida</taxon>
        <taxon>Eimeriorina</taxon>
        <taxon>Sarcocystidae</taxon>
        <taxon>Cystoisospora</taxon>
    </lineage>
</organism>
<dbReference type="SMART" id="SM00547">
    <property type="entry name" value="ZnF_RBZ"/>
    <property type="match status" value="1"/>
</dbReference>
<dbReference type="PROSITE" id="PS50012">
    <property type="entry name" value="RCC1_3"/>
    <property type="match status" value="5"/>
</dbReference>
<dbReference type="InterPro" id="IPR009091">
    <property type="entry name" value="RCC1/BLIP-II"/>
</dbReference>
<feature type="domain" description="RanBP2-type" evidence="7">
    <location>
        <begin position="67"/>
        <end position="98"/>
    </location>
</feature>
<dbReference type="InterPro" id="IPR000408">
    <property type="entry name" value="Reg_chr_condens"/>
</dbReference>